<evidence type="ECO:0000256" key="13">
    <source>
        <dbReference type="SAM" id="MobiDB-lite"/>
    </source>
</evidence>
<dbReference type="Xenbase" id="XB-GENE-29085331">
    <property type="gene designation" value="LOC101731414"/>
</dbReference>
<feature type="compositionally biased region" description="Basic and acidic residues" evidence="13">
    <location>
        <begin position="459"/>
        <end position="473"/>
    </location>
</feature>
<comment type="function">
    <text evidence="1">May be involved in transcriptional regulation.</text>
</comment>
<keyword evidence="15" id="KW-1185">Reference proteome</keyword>
<keyword evidence="8" id="KW-0805">Transcription regulation</keyword>
<gene>
    <name evidence="16 17" type="primary">LOC101731414</name>
</gene>
<dbReference type="FunFam" id="3.30.160.60:FF:001100">
    <property type="entry name" value="Zinc finger protein 184"/>
    <property type="match status" value="1"/>
</dbReference>
<evidence type="ECO:0000256" key="9">
    <source>
        <dbReference type="ARBA" id="ARBA00023125"/>
    </source>
</evidence>
<keyword evidence="6 12" id="KW-0863">Zinc-finger</keyword>
<feature type="region of interest" description="Disordered" evidence="13">
    <location>
        <begin position="636"/>
        <end position="687"/>
    </location>
</feature>
<sequence>MTNMEEPENEASDSKAPVTTIKCEMGSLMAGLPQTQSELLRIKAEKVKRDSDQLNRIKDQNIFLMDRASLRTGSRGVKPENDNSDVHLLTIKMESDPDILKVKIEKEETDAEDCLESSKLILFPSTNEDHRPNDERKGRLETLPSVPATNDSPDTGKEQRAGLCIGLSQHNPLSDPECDPGTRYEDSPAMSESSDAIYCKCRDSLSPDSTHICTHAMNDSVLSNHKKDLAEEKTFICTQCGKNFSTKHNFHIHQLVHTGEKPFTCTECSKSFSQKSVLHRHRRIHTQEKPFTCTECGARFSQKSMLHRHQTVHTGAKPFTCTECGKNFSYKSNLLSHQKVHLGQKPFTCTECGKDFSLKSTLNRHQKVHTGEKPFPCPECGKSFSQKSHLLNHEKFHRGEKRFTCTECGKGFSEKSPLLAHLRGHTEQRAALYVFQAKVTEGKQGKLTRDTEDYLQNRVESRTKETASSRETYKQPTAQLQQRNRQATGTRTMWDSSRIQTQTESPSDTANVDPQTDRGAPPITNMDPFSTLNETRRLDKKPKYEMSDCNFLLPVIKQEPDPYSEADFPEAKAKILQIKVEKEESGSEYDVEKLEAVSRKVKVENDWSASNEHLIMAGNDLETLQGNIKEEELGCEGTGAAPTDGGEYWQLHTLRPPSSASDSPDTLANDRELLSSSQSESEAESGPMYEGCVGKATSLACVCNKCGKGFSANSNFLTHICTPQASLTESRKGNPTIKEPLICPSCGKHFRNQQKLKLHLAIHNGEKPFTCTDCGKGFSAKRLLRIHLQVHTGERPYSCKECGKTFARRSHLYTHRKVHTGEKPYICTECGKSFARKIHLNNHHKVHTGEKPFTCIECGKSFSQKTNLSKHHKVHTGEKPFTCPDCGKSFSSKSNLHVHQTIHIKRYLSFGPDVGQGPG</sequence>
<feature type="domain" description="C2H2-type" evidence="14">
    <location>
        <begin position="853"/>
        <end position="880"/>
    </location>
</feature>
<dbReference type="InterPro" id="IPR050331">
    <property type="entry name" value="Zinc_finger"/>
</dbReference>
<feature type="domain" description="C2H2-type" evidence="14">
    <location>
        <begin position="291"/>
        <end position="318"/>
    </location>
</feature>
<dbReference type="FunFam" id="3.30.160.60:FF:000912">
    <property type="entry name" value="Zinc finger protein 660"/>
    <property type="match status" value="1"/>
</dbReference>
<dbReference type="Pfam" id="PF00096">
    <property type="entry name" value="zf-C2H2"/>
    <property type="match status" value="11"/>
</dbReference>
<dbReference type="PANTHER" id="PTHR16515:SF49">
    <property type="entry name" value="GASTRULA ZINC FINGER PROTEIN XLCGF49.1-LIKE-RELATED"/>
    <property type="match status" value="1"/>
</dbReference>
<feature type="domain" description="C2H2-type" evidence="14">
    <location>
        <begin position="741"/>
        <end position="768"/>
    </location>
</feature>
<feature type="region of interest" description="Disordered" evidence="13">
    <location>
        <begin position="125"/>
        <end position="159"/>
    </location>
</feature>
<dbReference type="GO" id="GO:0008270">
    <property type="term" value="F:zinc ion binding"/>
    <property type="evidence" value="ECO:0007669"/>
    <property type="project" value="UniProtKB-KW"/>
</dbReference>
<dbReference type="FunFam" id="3.30.160.60:FF:001158">
    <property type="entry name" value="zinc finger protein 22"/>
    <property type="match status" value="1"/>
</dbReference>
<dbReference type="GO" id="GO:0006357">
    <property type="term" value="P:regulation of transcription by RNA polymerase II"/>
    <property type="evidence" value="ECO:0000318"/>
    <property type="project" value="GO_Central"/>
</dbReference>
<evidence type="ECO:0000313" key="16">
    <source>
        <dbReference type="RefSeq" id="XP_031749201.1"/>
    </source>
</evidence>
<comment type="subcellular location">
    <subcellularLocation>
        <location evidence="2">Nucleus</location>
    </subcellularLocation>
</comment>
<dbReference type="FunFam" id="3.30.160.60:FF:002716">
    <property type="entry name" value="Zinc finger protein 212"/>
    <property type="match status" value="2"/>
</dbReference>
<dbReference type="Pfam" id="PF13465">
    <property type="entry name" value="zf-H2C2_2"/>
    <property type="match status" value="1"/>
</dbReference>
<dbReference type="FunFam" id="3.30.160.60:FF:000759">
    <property type="entry name" value="zinc finger protein 16"/>
    <property type="match status" value="2"/>
</dbReference>
<dbReference type="PROSITE" id="PS00028">
    <property type="entry name" value="ZINC_FINGER_C2H2_1"/>
    <property type="match status" value="13"/>
</dbReference>
<feature type="domain" description="C2H2-type" evidence="14">
    <location>
        <begin position="235"/>
        <end position="262"/>
    </location>
</feature>
<evidence type="ECO:0000256" key="3">
    <source>
        <dbReference type="ARBA" id="ARBA00006991"/>
    </source>
</evidence>
<dbReference type="KEGG" id="xtr:101731414"/>
<feature type="domain" description="C2H2-type" evidence="14">
    <location>
        <begin position="825"/>
        <end position="852"/>
    </location>
</feature>
<keyword evidence="11" id="KW-0539">Nucleus</keyword>
<feature type="domain" description="C2H2-type" evidence="14">
    <location>
        <begin position="347"/>
        <end position="374"/>
    </location>
</feature>
<dbReference type="GO" id="GO:0000978">
    <property type="term" value="F:RNA polymerase II cis-regulatory region sequence-specific DNA binding"/>
    <property type="evidence" value="ECO:0000318"/>
    <property type="project" value="GO_Central"/>
</dbReference>
<protein>
    <submittedName>
        <fullName evidence="16">Zinc finger protein 567</fullName>
    </submittedName>
</protein>
<evidence type="ECO:0000256" key="2">
    <source>
        <dbReference type="ARBA" id="ARBA00004123"/>
    </source>
</evidence>
<dbReference type="RefSeq" id="XP_031749201.1">
    <property type="nucleotide sequence ID" value="XM_031893341.1"/>
</dbReference>
<dbReference type="FunFam" id="3.30.160.60:FF:001854">
    <property type="entry name" value="Zinc finger protein"/>
    <property type="match status" value="2"/>
</dbReference>
<dbReference type="SUPFAM" id="SSF57667">
    <property type="entry name" value="beta-beta-alpha zinc fingers"/>
    <property type="match status" value="8"/>
</dbReference>
<feature type="domain" description="C2H2-type" evidence="14">
    <location>
        <begin position="263"/>
        <end position="290"/>
    </location>
</feature>
<evidence type="ECO:0000256" key="12">
    <source>
        <dbReference type="PROSITE-ProRule" id="PRU00042"/>
    </source>
</evidence>
<dbReference type="AGR" id="Xenbase:XB-GENE-29085331"/>
<feature type="compositionally biased region" description="Polar residues" evidence="13">
    <location>
        <begin position="656"/>
        <end position="666"/>
    </location>
</feature>
<feature type="domain" description="C2H2-type" evidence="14">
    <location>
        <begin position="881"/>
        <end position="903"/>
    </location>
</feature>
<evidence type="ECO:0000256" key="7">
    <source>
        <dbReference type="ARBA" id="ARBA00022833"/>
    </source>
</evidence>
<dbReference type="OrthoDB" id="8113227at2759"/>
<keyword evidence="4" id="KW-0479">Metal-binding</keyword>
<dbReference type="GO" id="GO:0001228">
    <property type="term" value="F:DNA-binding transcription activator activity, RNA polymerase II-specific"/>
    <property type="evidence" value="ECO:0000318"/>
    <property type="project" value="GO_Central"/>
</dbReference>
<feature type="domain" description="C2H2-type" evidence="14">
    <location>
        <begin position="319"/>
        <end position="346"/>
    </location>
</feature>
<organism evidence="15 16">
    <name type="scientific">Xenopus tropicalis</name>
    <name type="common">Western clawed frog</name>
    <name type="synonym">Silurana tropicalis</name>
    <dbReference type="NCBI Taxonomy" id="8364"/>
    <lineage>
        <taxon>Eukaryota</taxon>
        <taxon>Metazoa</taxon>
        <taxon>Chordata</taxon>
        <taxon>Craniata</taxon>
        <taxon>Vertebrata</taxon>
        <taxon>Euteleostomi</taxon>
        <taxon>Amphibia</taxon>
        <taxon>Batrachia</taxon>
        <taxon>Anura</taxon>
        <taxon>Pipoidea</taxon>
        <taxon>Pipidae</taxon>
        <taxon>Xenopodinae</taxon>
        <taxon>Xenopus</taxon>
        <taxon>Silurana</taxon>
    </lineage>
</organism>
<dbReference type="GO" id="GO:0005634">
    <property type="term" value="C:nucleus"/>
    <property type="evidence" value="ECO:0000318"/>
    <property type="project" value="GO_Central"/>
</dbReference>
<evidence type="ECO:0000313" key="15">
    <source>
        <dbReference type="Proteomes" id="UP000008143"/>
    </source>
</evidence>
<dbReference type="InterPro" id="IPR036236">
    <property type="entry name" value="Znf_C2H2_sf"/>
</dbReference>
<evidence type="ECO:0000256" key="1">
    <source>
        <dbReference type="ARBA" id="ARBA00003767"/>
    </source>
</evidence>
<accession>A0A8J1IXH0</accession>
<evidence type="ECO:0000256" key="8">
    <source>
        <dbReference type="ARBA" id="ARBA00023015"/>
    </source>
</evidence>
<comment type="similarity">
    <text evidence="3">Belongs to the krueppel C2H2-type zinc-finger protein family.</text>
</comment>
<feature type="compositionally biased region" description="Polar residues" evidence="13">
    <location>
        <begin position="474"/>
        <end position="514"/>
    </location>
</feature>
<reference evidence="16" key="1">
    <citation type="submission" date="2025-08" db="UniProtKB">
        <authorList>
            <consortium name="RefSeq"/>
        </authorList>
    </citation>
    <scope>IDENTIFICATION</scope>
    <source>
        <strain evidence="16">Nigerian</strain>
        <tissue evidence="16">Liver and blood</tissue>
    </source>
</reference>
<dbReference type="FunFam" id="3.30.160.60:FF:002343">
    <property type="entry name" value="Zinc finger protein 33A"/>
    <property type="match status" value="1"/>
</dbReference>
<evidence type="ECO:0000256" key="10">
    <source>
        <dbReference type="ARBA" id="ARBA00023163"/>
    </source>
</evidence>
<feature type="domain" description="C2H2-type" evidence="14">
    <location>
        <begin position="403"/>
        <end position="430"/>
    </location>
</feature>
<dbReference type="GeneID" id="101731414"/>
<feature type="region of interest" description="Disordered" evidence="13">
    <location>
        <begin position="448"/>
        <end position="530"/>
    </location>
</feature>
<dbReference type="Gene3D" id="3.30.160.60">
    <property type="entry name" value="Classic Zinc Finger"/>
    <property type="match status" value="13"/>
</dbReference>
<dbReference type="PROSITE" id="PS50157">
    <property type="entry name" value="ZINC_FINGER_C2H2_2"/>
    <property type="match status" value="13"/>
</dbReference>
<dbReference type="PANTHER" id="PTHR16515">
    <property type="entry name" value="PR DOMAIN ZINC FINGER PROTEIN"/>
    <property type="match status" value="1"/>
</dbReference>
<dbReference type="InterPro" id="IPR013087">
    <property type="entry name" value="Znf_C2H2_type"/>
</dbReference>
<evidence type="ECO:0000313" key="17">
    <source>
        <dbReference type="Xenbase" id="XB-GENE-29085331"/>
    </source>
</evidence>
<dbReference type="Proteomes" id="UP000008143">
    <property type="component" value="Chromosome 9"/>
</dbReference>
<keyword evidence="9" id="KW-0238">DNA-binding</keyword>
<feature type="domain" description="C2H2-type" evidence="14">
    <location>
        <begin position="375"/>
        <end position="402"/>
    </location>
</feature>
<feature type="domain" description="C2H2-type" evidence="14">
    <location>
        <begin position="797"/>
        <end position="824"/>
    </location>
</feature>
<keyword evidence="5" id="KW-0677">Repeat</keyword>
<dbReference type="AlphaFoldDB" id="A0A8J1IXH0"/>
<keyword evidence="7" id="KW-0862">Zinc</keyword>
<feature type="compositionally biased region" description="Basic and acidic residues" evidence="13">
    <location>
        <begin position="127"/>
        <end position="140"/>
    </location>
</feature>
<keyword evidence="10" id="KW-0804">Transcription</keyword>
<evidence type="ECO:0000256" key="4">
    <source>
        <dbReference type="ARBA" id="ARBA00022723"/>
    </source>
</evidence>
<name>A0A8J1IXH0_XENTR</name>
<feature type="domain" description="C2H2-type" evidence="14">
    <location>
        <begin position="769"/>
        <end position="796"/>
    </location>
</feature>
<evidence type="ECO:0000256" key="6">
    <source>
        <dbReference type="ARBA" id="ARBA00022771"/>
    </source>
</evidence>
<evidence type="ECO:0000259" key="14">
    <source>
        <dbReference type="PROSITE" id="PS50157"/>
    </source>
</evidence>
<dbReference type="FunFam" id="3.30.160.60:FF:000358">
    <property type="entry name" value="zinc finger protein 24"/>
    <property type="match status" value="1"/>
</dbReference>
<evidence type="ECO:0000256" key="11">
    <source>
        <dbReference type="ARBA" id="ARBA00023242"/>
    </source>
</evidence>
<dbReference type="SMART" id="SM00355">
    <property type="entry name" value="ZnF_C2H2"/>
    <property type="match status" value="14"/>
</dbReference>
<evidence type="ECO:0000256" key="5">
    <source>
        <dbReference type="ARBA" id="ARBA00022737"/>
    </source>
</evidence>
<dbReference type="FunFam" id="3.30.160.60:FF:000706">
    <property type="entry name" value="Zinc finger protein"/>
    <property type="match status" value="1"/>
</dbReference>
<proteinExistence type="inferred from homology"/>